<protein>
    <submittedName>
        <fullName evidence="2">Uncharacterized protein</fullName>
    </submittedName>
</protein>
<feature type="transmembrane region" description="Helical" evidence="1">
    <location>
        <begin position="7"/>
        <end position="27"/>
    </location>
</feature>
<evidence type="ECO:0000313" key="3">
    <source>
        <dbReference type="Proteomes" id="UP000094329"/>
    </source>
</evidence>
<sequence>MIGFIMFLISQSFVCIAFTFWLVVNLFNIDGLSIPARIFFLGSDVCIIAASLLSMMAIAMHSKPIKCVAMVLSFICLVAYAGVIVYDNTVVSPPIWERFVYLMFSLVVIINAAYCIFTVKKRTAHVVVTEK</sequence>
<keyword evidence="1" id="KW-0472">Membrane</keyword>
<name>A0ABX3A1R0_9GAMM</name>
<gene>
    <name evidence="2" type="ORF">BGC07_16560</name>
</gene>
<feature type="transmembrane region" description="Helical" evidence="1">
    <location>
        <begin position="98"/>
        <end position="117"/>
    </location>
</feature>
<feature type="transmembrane region" description="Helical" evidence="1">
    <location>
        <begin position="67"/>
        <end position="86"/>
    </location>
</feature>
<reference evidence="2 3" key="1">
    <citation type="submission" date="2016-08" db="EMBL/GenBank/DDBJ databases">
        <title>Draft genome sequence of Candidatus Piscirickettsia litoralis, from seawater.</title>
        <authorList>
            <person name="Wan X."/>
            <person name="Lee A.J."/>
            <person name="Hou S."/>
            <person name="Donachie S.P."/>
        </authorList>
    </citation>
    <scope>NUCLEOTIDE SEQUENCE [LARGE SCALE GENOMIC DNA]</scope>
    <source>
        <strain evidence="2 3">Y2</strain>
    </source>
</reference>
<evidence type="ECO:0000256" key="1">
    <source>
        <dbReference type="SAM" id="Phobius"/>
    </source>
</evidence>
<proteinExistence type="predicted"/>
<keyword evidence="1" id="KW-1133">Transmembrane helix</keyword>
<feature type="transmembrane region" description="Helical" evidence="1">
    <location>
        <begin position="39"/>
        <end position="60"/>
    </location>
</feature>
<accession>A0ABX3A1R0</accession>
<dbReference type="EMBL" id="MDTU01000003">
    <property type="protein sequence ID" value="ODN41380.1"/>
    <property type="molecule type" value="Genomic_DNA"/>
</dbReference>
<keyword evidence="1" id="KW-0812">Transmembrane</keyword>
<dbReference type="Proteomes" id="UP000094329">
    <property type="component" value="Unassembled WGS sequence"/>
</dbReference>
<comment type="caution">
    <text evidence="2">The sequence shown here is derived from an EMBL/GenBank/DDBJ whole genome shotgun (WGS) entry which is preliminary data.</text>
</comment>
<keyword evidence="3" id="KW-1185">Reference proteome</keyword>
<organism evidence="2 3">
    <name type="scientific">Piscirickettsia litoralis</name>
    <dbReference type="NCBI Taxonomy" id="1891921"/>
    <lineage>
        <taxon>Bacteria</taxon>
        <taxon>Pseudomonadati</taxon>
        <taxon>Pseudomonadota</taxon>
        <taxon>Gammaproteobacteria</taxon>
        <taxon>Thiotrichales</taxon>
        <taxon>Piscirickettsiaceae</taxon>
        <taxon>Piscirickettsia</taxon>
    </lineage>
</organism>
<evidence type="ECO:0000313" key="2">
    <source>
        <dbReference type="EMBL" id="ODN41380.1"/>
    </source>
</evidence>